<proteinExistence type="inferred from homology"/>
<keyword evidence="5" id="KW-0560">Oxidoreductase</keyword>
<dbReference type="Gene3D" id="3.20.20.70">
    <property type="entry name" value="Aldolase class I"/>
    <property type="match status" value="1"/>
</dbReference>
<dbReference type="GO" id="GO:0006537">
    <property type="term" value="P:glutamate biosynthetic process"/>
    <property type="evidence" value="ECO:0007669"/>
    <property type="project" value="InterPro"/>
</dbReference>
<dbReference type="STRING" id="282199.GCA_001049735_00946"/>
<dbReference type="EC" id="1.4.1.13" evidence="5"/>
<organism evidence="5 6">
    <name type="scientific">Nereida ignava</name>
    <dbReference type="NCBI Taxonomy" id="282199"/>
    <lineage>
        <taxon>Bacteria</taxon>
        <taxon>Pseudomonadati</taxon>
        <taxon>Pseudomonadota</taxon>
        <taxon>Alphaproteobacteria</taxon>
        <taxon>Rhodobacterales</taxon>
        <taxon>Roseobacteraceae</taxon>
        <taxon>Nereida</taxon>
    </lineage>
</organism>
<dbReference type="InterPro" id="IPR024188">
    <property type="entry name" value="GltB"/>
</dbReference>
<keyword evidence="6" id="KW-1185">Reference proteome</keyword>
<evidence type="ECO:0000313" key="5">
    <source>
        <dbReference type="EMBL" id="CRK74906.1"/>
    </source>
</evidence>
<dbReference type="PIRSF" id="PIRSF006429">
    <property type="entry name" value="GOGAT_lg_2"/>
    <property type="match status" value="1"/>
</dbReference>
<dbReference type="InterPro" id="IPR013785">
    <property type="entry name" value="Aldolase_TIM"/>
</dbReference>
<feature type="transmembrane region" description="Helical" evidence="3">
    <location>
        <begin position="12"/>
        <end position="35"/>
    </location>
</feature>
<dbReference type="CDD" id="cd02808">
    <property type="entry name" value="GltS_FMN"/>
    <property type="match status" value="1"/>
</dbReference>
<gene>
    <name evidence="5" type="primary">gltA_1</name>
    <name evidence="5" type="ORF">NIG5292_00947</name>
</gene>
<comment type="similarity">
    <text evidence="1 2">Belongs to the glutamate synthase family.</text>
</comment>
<sequence length="504" mass="54653">MFSFMGAAGYALQFLALLFVTVIGFVVALALVLFVRDRWQTEDAVRRNYPVIGRFRALFSTLGEFFRQYFFAMDREELPFNRAQRDWIKHSSEGKSNTVAFGSTRNISEVGTPIFVNAAFPPVDDQFASSEPMIIGQGAATPFVARSIFNLSGMSYGAISKPAVLALSKGAAKAGIWMNTGEGALAPEHLAGGADIVFQIGTAKYGVRTKDGKLSDDRLRAVAAHQTVRMFEIKLAQGAKPGKGGILPAAKVNDEIAHIRGIEPHQDSISPNRHEEVDDWYDLLDMIAHVRAVTGKPVGIKTVVGSPDALEEFFVAILERGMDSAPDFITLDGGEGGTGASPMPLMDLVGMPIREALPLISALRDRMGLKERIRLVASGKLVNPGDVAWALAAGADFVTSARGFMFSLGCIQSLKCNKNTCPTGITTHDPRFQKGLVVEQKFEKVAAYARSIVHEVETIAHSVGVAEPRLMRRSHVRIVQPDGSSKRLSTIYPARDEGQTAPHP</sequence>
<dbReference type="Proteomes" id="UP000048949">
    <property type="component" value="Unassembled WGS sequence"/>
</dbReference>
<evidence type="ECO:0000259" key="4">
    <source>
        <dbReference type="Pfam" id="PF01645"/>
    </source>
</evidence>
<dbReference type="InterPro" id="IPR002932">
    <property type="entry name" value="Glu_synthdom"/>
</dbReference>
<dbReference type="AlphaFoldDB" id="A0A0U1NJI0"/>
<dbReference type="PANTHER" id="PTHR43819:SF1">
    <property type="entry name" value="ARCHAEAL-TYPE GLUTAMATE SYNTHASE [NADPH]"/>
    <property type="match status" value="1"/>
</dbReference>
<evidence type="ECO:0000256" key="3">
    <source>
        <dbReference type="SAM" id="Phobius"/>
    </source>
</evidence>
<accession>A0A0U1NJI0</accession>
<feature type="domain" description="Glutamate synthase" evidence="4">
    <location>
        <begin position="143"/>
        <end position="465"/>
    </location>
</feature>
<dbReference type="EMBL" id="CVQV01000005">
    <property type="protein sequence ID" value="CRK74906.1"/>
    <property type="molecule type" value="Genomic_DNA"/>
</dbReference>
<reference evidence="5 6" key="1">
    <citation type="submission" date="2015-04" db="EMBL/GenBank/DDBJ databases">
        <authorList>
            <person name="Syromyatnikov M.Y."/>
            <person name="Popov V.N."/>
        </authorList>
    </citation>
    <scope>NUCLEOTIDE SEQUENCE [LARGE SCALE GENOMIC DNA]</scope>
    <source>
        <strain evidence="5 6">CECT 5292</strain>
    </source>
</reference>
<dbReference type="Pfam" id="PF01645">
    <property type="entry name" value="Glu_synthase"/>
    <property type="match status" value="1"/>
</dbReference>
<evidence type="ECO:0000256" key="2">
    <source>
        <dbReference type="PIRNR" id="PIRNR006429"/>
    </source>
</evidence>
<dbReference type="PANTHER" id="PTHR43819">
    <property type="entry name" value="ARCHAEAL-TYPE GLUTAMATE SYNTHASE [NADPH]"/>
    <property type="match status" value="1"/>
</dbReference>
<keyword evidence="3" id="KW-0472">Membrane</keyword>
<keyword evidence="3" id="KW-0812">Transmembrane</keyword>
<name>A0A0U1NJI0_9RHOB</name>
<protein>
    <submittedName>
        <fullName evidence="5">Glutamate synthase [NADPH] large chain</fullName>
        <ecNumber evidence="5">1.4.1.13</ecNumber>
    </submittedName>
</protein>
<keyword evidence="3" id="KW-1133">Transmembrane helix</keyword>
<evidence type="ECO:0000256" key="1">
    <source>
        <dbReference type="ARBA" id="ARBA00009716"/>
    </source>
</evidence>
<dbReference type="GO" id="GO:0004355">
    <property type="term" value="F:glutamate synthase (NADPH) activity"/>
    <property type="evidence" value="ECO:0007669"/>
    <property type="project" value="UniProtKB-EC"/>
</dbReference>
<dbReference type="SUPFAM" id="SSF51395">
    <property type="entry name" value="FMN-linked oxidoreductases"/>
    <property type="match status" value="1"/>
</dbReference>
<evidence type="ECO:0000313" key="6">
    <source>
        <dbReference type="Proteomes" id="UP000048949"/>
    </source>
</evidence>
<dbReference type="RefSeq" id="WP_233488174.1">
    <property type="nucleotide sequence ID" value="NZ_CBFHGK010000008.1"/>
</dbReference>